<name>M5S045_9BACT</name>
<feature type="region of interest" description="Disordered" evidence="1">
    <location>
        <begin position="1"/>
        <end position="23"/>
    </location>
</feature>
<dbReference type="AlphaFoldDB" id="M5S045"/>
<accession>M5S045</accession>
<dbReference type="RefSeq" id="WP_008694643.1">
    <property type="nucleotide sequence ID" value="NZ_ANOG01000286.1"/>
</dbReference>
<evidence type="ECO:0000256" key="1">
    <source>
        <dbReference type="SAM" id="MobiDB-lite"/>
    </source>
</evidence>
<evidence type="ECO:0000313" key="2">
    <source>
        <dbReference type="EMBL" id="EMI21027.1"/>
    </source>
</evidence>
<proteinExistence type="predicted"/>
<sequence>MNHHDDDDLPDEVATASNPFKTHSFHDKNEFESSFPAVEVGDIIYLDLRGETHNDMIAFSMEGYFSRVFGPKNWHRICKIRE</sequence>
<dbReference type="Proteomes" id="UP000011991">
    <property type="component" value="Unassembled WGS sequence"/>
</dbReference>
<comment type="caution">
    <text evidence="2">The sequence shown here is derived from an EMBL/GenBank/DDBJ whole genome shotgun (WGS) entry which is preliminary data.</text>
</comment>
<protein>
    <submittedName>
        <fullName evidence="2">Uncharacterized protein</fullName>
    </submittedName>
</protein>
<evidence type="ECO:0000313" key="3">
    <source>
        <dbReference type="Proteomes" id="UP000011991"/>
    </source>
</evidence>
<dbReference type="PATRIC" id="fig|1265738.3.peg.2046"/>
<organism evidence="2 3">
    <name type="scientific">Rhodopirellula maiorica SM1</name>
    <dbReference type="NCBI Taxonomy" id="1265738"/>
    <lineage>
        <taxon>Bacteria</taxon>
        <taxon>Pseudomonadati</taxon>
        <taxon>Planctomycetota</taxon>
        <taxon>Planctomycetia</taxon>
        <taxon>Pirellulales</taxon>
        <taxon>Pirellulaceae</taxon>
        <taxon>Novipirellula</taxon>
    </lineage>
</organism>
<keyword evidence="3" id="KW-1185">Reference proteome</keyword>
<dbReference type="EMBL" id="ANOG01000286">
    <property type="protein sequence ID" value="EMI21027.1"/>
    <property type="molecule type" value="Genomic_DNA"/>
</dbReference>
<gene>
    <name evidence="2" type="ORF">RMSM_02044</name>
</gene>
<reference evidence="2 3" key="1">
    <citation type="journal article" date="2013" name="Mar. Genomics">
        <title>Expression of sulfatases in Rhodopirellula baltica and the diversity of sulfatases in the genus Rhodopirellula.</title>
        <authorList>
            <person name="Wegner C.E."/>
            <person name="Richter-Heitmann T."/>
            <person name="Klindworth A."/>
            <person name="Klockow C."/>
            <person name="Richter M."/>
            <person name="Achstetter T."/>
            <person name="Glockner F.O."/>
            <person name="Harder J."/>
        </authorList>
    </citation>
    <scope>NUCLEOTIDE SEQUENCE [LARGE SCALE GENOMIC DNA]</scope>
    <source>
        <strain evidence="2 3">SM1</strain>
    </source>
</reference>